<dbReference type="InterPro" id="IPR029035">
    <property type="entry name" value="DHS-like_NAD/FAD-binding_dom"/>
</dbReference>
<evidence type="ECO:0000313" key="1">
    <source>
        <dbReference type="EMBL" id="PAV06402.1"/>
    </source>
</evidence>
<proteinExistence type="predicted"/>
<protein>
    <submittedName>
        <fullName evidence="1">Uncharacterized protein</fullName>
    </submittedName>
</protein>
<gene>
    <name evidence="1" type="ORF">ASJ80_13510</name>
</gene>
<organism evidence="1 2">
    <name type="scientific">Methanobacterium bryantii</name>
    <dbReference type="NCBI Taxonomy" id="2161"/>
    <lineage>
        <taxon>Archaea</taxon>
        <taxon>Methanobacteriati</taxon>
        <taxon>Methanobacteriota</taxon>
        <taxon>Methanomada group</taxon>
        <taxon>Methanobacteria</taxon>
        <taxon>Methanobacteriales</taxon>
        <taxon>Methanobacteriaceae</taxon>
        <taxon>Methanobacterium</taxon>
    </lineage>
</organism>
<keyword evidence="2" id="KW-1185">Reference proteome</keyword>
<dbReference type="Pfam" id="PF13289">
    <property type="entry name" value="SIR2_2"/>
    <property type="match status" value="1"/>
</dbReference>
<dbReference type="Proteomes" id="UP000217784">
    <property type="component" value="Unassembled WGS sequence"/>
</dbReference>
<dbReference type="EMBL" id="LMVM01000001">
    <property type="protein sequence ID" value="PAV06402.1"/>
    <property type="molecule type" value="Genomic_DNA"/>
</dbReference>
<name>A0A2A2HAF3_METBR</name>
<dbReference type="SUPFAM" id="SSF52467">
    <property type="entry name" value="DHS-like NAD/FAD-binding domain"/>
    <property type="match status" value="1"/>
</dbReference>
<comment type="caution">
    <text evidence="1">The sequence shown here is derived from an EMBL/GenBank/DDBJ whole genome shotgun (WGS) entry which is preliminary data.</text>
</comment>
<evidence type="ECO:0000313" key="2">
    <source>
        <dbReference type="Proteomes" id="UP000217784"/>
    </source>
</evidence>
<accession>A0A2A2HAF3</accession>
<dbReference type="AlphaFoldDB" id="A0A2A2HAF3"/>
<sequence>MFFGAGASVPEGAPVQGNLFEKYFSLQLDGKFDEINKRLNSFFKDFFAIDIENDNLKKINFPTFEEILGILELSLDRRESFKNYGLDHNFPEIQQIRQDLIFLIAITIGEELKKSELYKDSNKDKRCHEKLIKRLVDDDNILHTDFISLNYDIILDNALTDMQSKYNLDLDYGIEFTNFEKDYGWSYWRRPRPQKAVHLYKPHGSLNWLYCPTCISTTLTPEQKGVVELFYKPKECKNCGSRMIPIIIPPTFFKVMSNRYLQEIWYKAEDALKNAKRIYFCGYSFPDADIHIKYLLKKAELNGNSNPEIYVINGESRKIKSKETQSRYERFFKGNVNWTGKKFEYFCENDIK</sequence>
<reference evidence="1 2" key="1">
    <citation type="journal article" date="2017" name="BMC Genomics">
        <title>Genomic analysis of methanogenic archaea reveals a shift towards energy conservation.</title>
        <authorList>
            <person name="Gilmore S.P."/>
            <person name="Henske J.K."/>
            <person name="Sexton J.A."/>
            <person name="Solomon K.V."/>
            <person name="Seppala S."/>
            <person name="Yoo J.I."/>
            <person name="Huyett L.M."/>
            <person name="Pressman A."/>
            <person name="Cogan J.Z."/>
            <person name="Kivenson V."/>
            <person name="Peng X."/>
            <person name="Tan Y."/>
            <person name="Valentine D.L."/>
            <person name="O'Malley M.A."/>
        </authorList>
    </citation>
    <scope>NUCLEOTIDE SEQUENCE [LARGE SCALE GENOMIC DNA]</scope>
    <source>
        <strain evidence="1 2">M.o.H.</strain>
    </source>
</reference>